<dbReference type="PATRIC" id="fig|45067.4.peg.1436"/>
<dbReference type="RefSeq" id="WP_028373792.1">
    <property type="nucleotide sequence ID" value="NZ_CAAAJD010000026.1"/>
</dbReference>
<keyword evidence="4" id="KW-1185">Reference proteome</keyword>
<feature type="compositionally biased region" description="Basic residues" evidence="2">
    <location>
        <begin position="251"/>
        <end position="265"/>
    </location>
</feature>
<proteinExistence type="predicted"/>
<accession>A0A0W0VPP7</accession>
<gene>
    <name evidence="3" type="primary">legC4_1</name>
    <name evidence="3" type="ORF">Llan_1370</name>
</gene>
<dbReference type="STRING" id="45067.Llan_1370"/>
<feature type="compositionally biased region" description="Polar residues" evidence="2">
    <location>
        <begin position="223"/>
        <end position="234"/>
    </location>
</feature>
<evidence type="ECO:0000313" key="4">
    <source>
        <dbReference type="Proteomes" id="UP000054869"/>
    </source>
</evidence>
<dbReference type="Proteomes" id="UP000054869">
    <property type="component" value="Unassembled WGS sequence"/>
</dbReference>
<sequence>MPKNTLYNFLEHCVYKNKKLHMGNDVYLIKAQDKTKHPYFRFDLPIKHPISFKLNELELNLAKHHISVYKGETSANPSLSQFHYSGYFRDKNNQEYVLHVYFNDRNQLTQSPILAKVINNDEKTSIEIEEELSDQLITLAKEKVDPIISEMQRRKSEKIKQLKNQYEKDERLASELSADLKAKKSEYNSIVQRMIKVLKELNPLFKHDSYIKIAKWLESTPQLPQASNHAQTKHSVPETKEAEPPKQKREPTRHKTTKRPSKSKVKTSSNFEADLLEAIAKFNILEKDDIKAASEICDLYAYVNSISLLSDNNTELPKGFIANVNKLQLQIDHRGTYLLLSLLTQRQFESAKTLSPFHYKLDEKLIVQALEQADAELLDFLLSYGEYTLDNQPIRIDGQTYKSAVHYCFSTCQKKSMAPCLSVLIRHGASILVKGTNDLPIAHTILSTPKHPLLPALEENKSSTLQSRYFYTQLANLMQNFLDTHDVDEERKKALTKHIESYRNTATSLILSRELDNGRGKALREQIGQFEQEIKHRSGVENLLEEEGFQQAINSLFSEALRSSKKASHTRRINRIFKEATKFVQDGKVDTWDSEKNEELTKLFGIKPS</sequence>
<keyword evidence="1" id="KW-0175">Coiled coil</keyword>
<evidence type="ECO:0000313" key="3">
    <source>
        <dbReference type="EMBL" id="KTD22107.1"/>
    </source>
</evidence>
<dbReference type="eggNOG" id="ENOG5030SZF">
    <property type="taxonomic scope" value="Bacteria"/>
</dbReference>
<dbReference type="OrthoDB" id="5652557at2"/>
<feature type="coiled-coil region" evidence="1">
    <location>
        <begin position="148"/>
        <end position="186"/>
    </location>
</feature>
<evidence type="ECO:0000256" key="1">
    <source>
        <dbReference type="SAM" id="Coils"/>
    </source>
</evidence>
<comment type="caution">
    <text evidence="3">The sequence shown here is derived from an EMBL/GenBank/DDBJ whole genome shotgun (WGS) entry which is preliminary data.</text>
</comment>
<reference evidence="3 4" key="1">
    <citation type="submission" date="2015-11" db="EMBL/GenBank/DDBJ databases">
        <title>Genomic analysis of 38 Legionella species identifies large and diverse effector repertoires.</title>
        <authorList>
            <person name="Burstein D."/>
            <person name="Amaro F."/>
            <person name="Zusman T."/>
            <person name="Lifshitz Z."/>
            <person name="Cohen O."/>
            <person name="Gilbert J.A."/>
            <person name="Pupko T."/>
            <person name="Shuman H.A."/>
            <person name="Segal G."/>
        </authorList>
    </citation>
    <scope>NUCLEOTIDE SEQUENCE [LARGE SCALE GENOMIC DNA]</scope>
    <source>
        <strain evidence="3 4">ATCC 49751</strain>
    </source>
</reference>
<feature type="region of interest" description="Disordered" evidence="2">
    <location>
        <begin position="223"/>
        <end position="266"/>
    </location>
</feature>
<name>A0A0W0VPP7_9GAMM</name>
<feature type="compositionally biased region" description="Basic and acidic residues" evidence="2">
    <location>
        <begin position="235"/>
        <end position="250"/>
    </location>
</feature>
<dbReference type="EMBL" id="LNYI01000028">
    <property type="protein sequence ID" value="KTD22107.1"/>
    <property type="molecule type" value="Genomic_DNA"/>
</dbReference>
<dbReference type="AlphaFoldDB" id="A0A0W0VPP7"/>
<organism evidence="3 4">
    <name type="scientific">Legionella lansingensis</name>
    <dbReference type="NCBI Taxonomy" id="45067"/>
    <lineage>
        <taxon>Bacteria</taxon>
        <taxon>Pseudomonadati</taxon>
        <taxon>Pseudomonadota</taxon>
        <taxon>Gammaproteobacteria</taxon>
        <taxon>Legionellales</taxon>
        <taxon>Legionellaceae</taxon>
        <taxon>Legionella</taxon>
    </lineage>
</organism>
<protein>
    <submittedName>
        <fullName evidence="3">Coiled-coil-containing protein</fullName>
    </submittedName>
</protein>
<evidence type="ECO:0000256" key="2">
    <source>
        <dbReference type="SAM" id="MobiDB-lite"/>
    </source>
</evidence>